<feature type="domain" description="Signal transduction histidine kinase dimerisation/phosphoacceptor" evidence="3">
    <location>
        <begin position="27"/>
        <end position="92"/>
    </location>
</feature>
<organism evidence="4 5">
    <name type="scientific">Desulfacinum hydrothermale DSM 13146</name>
    <dbReference type="NCBI Taxonomy" id="1121390"/>
    <lineage>
        <taxon>Bacteria</taxon>
        <taxon>Pseudomonadati</taxon>
        <taxon>Thermodesulfobacteriota</taxon>
        <taxon>Syntrophobacteria</taxon>
        <taxon>Syntrophobacterales</taxon>
        <taxon>Syntrophobacteraceae</taxon>
        <taxon>Desulfacinum</taxon>
    </lineage>
</organism>
<name>A0A1W1XNP0_9BACT</name>
<dbReference type="STRING" id="1121390.SAMN02746041_02338"/>
<dbReference type="EMBL" id="FWXF01000013">
    <property type="protein sequence ID" value="SMC25465.1"/>
    <property type="molecule type" value="Genomic_DNA"/>
</dbReference>
<comment type="catalytic activity">
    <reaction evidence="1">
        <text>ATP + protein L-histidine = ADP + protein N-phospho-L-histidine.</text>
        <dbReference type="EC" id="2.7.13.3"/>
    </reaction>
</comment>
<dbReference type="CDD" id="cd00082">
    <property type="entry name" value="HisKA"/>
    <property type="match status" value="1"/>
</dbReference>
<dbReference type="Pfam" id="PF00512">
    <property type="entry name" value="HisKA"/>
    <property type="match status" value="1"/>
</dbReference>
<evidence type="ECO:0000313" key="4">
    <source>
        <dbReference type="EMBL" id="SMC25465.1"/>
    </source>
</evidence>
<gene>
    <name evidence="4" type="ORF">SAMN02746041_02338</name>
</gene>
<evidence type="ECO:0000256" key="1">
    <source>
        <dbReference type="ARBA" id="ARBA00000085"/>
    </source>
</evidence>
<evidence type="ECO:0000259" key="3">
    <source>
        <dbReference type="SMART" id="SM00388"/>
    </source>
</evidence>
<dbReference type="Gene3D" id="1.10.287.130">
    <property type="match status" value="1"/>
</dbReference>
<evidence type="ECO:0000313" key="5">
    <source>
        <dbReference type="Proteomes" id="UP000192783"/>
    </source>
</evidence>
<protein>
    <recommendedName>
        <fullName evidence="2">histidine kinase</fullName>
        <ecNumber evidence="2">2.7.13.3</ecNumber>
    </recommendedName>
</protein>
<dbReference type="Proteomes" id="UP000192783">
    <property type="component" value="Unassembled WGS sequence"/>
</dbReference>
<dbReference type="RefSeq" id="WP_084058068.1">
    <property type="nucleotide sequence ID" value="NZ_FWXF01000013.1"/>
</dbReference>
<dbReference type="OrthoDB" id="9815202at2"/>
<accession>A0A1W1XNP0</accession>
<keyword evidence="4" id="KW-0418">Kinase</keyword>
<keyword evidence="5" id="KW-1185">Reference proteome</keyword>
<sequence>MCLCDELDELAGTLNLMLKRIQGYVRELSHMMGNTAHDFKTPLGRIRSLAEKALMDTDPENIQGNLVQVVEETDRFLSLIKAVLSISAARTGILRLHKDRVGLGRACLEGACREKAVEG</sequence>
<dbReference type="EC" id="2.7.13.3" evidence="2"/>
<dbReference type="GO" id="GO:0000155">
    <property type="term" value="F:phosphorelay sensor kinase activity"/>
    <property type="evidence" value="ECO:0007669"/>
    <property type="project" value="InterPro"/>
</dbReference>
<dbReference type="SMART" id="SM00388">
    <property type="entry name" value="HisKA"/>
    <property type="match status" value="1"/>
</dbReference>
<evidence type="ECO:0000256" key="2">
    <source>
        <dbReference type="ARBA" id="ARBA00012438"/>
    </source>
</evidence>
<dbReference type="InterPro" id="IPR036097">
    <property type="entry name" value="HisK_dim/P_sf"/>
</dbReference>
<dbReference type="SUPFAM" id="SSF47384">
    <property type="entry name" value="Homodimeric domain of signal transducing histidine kinase"/>
    <property type="match status" value="1"/>
</dbReference>
<dbReference type="AlphaFoldDB" id="A0A1W1XNP0"/>
<keyword evidence="4" id="KW-0808">Transferase</keyword>
<reference evidence="4 5" key="1">
    <citation type="submission" date="2017-04" db="EMBL/GenBank/DDBJ databases">
        <authorList>
            <person name="Afonso C.L."/>
            <person name="Miller P.J."/>
            <person name="Scott M.A."/>
            <person name="Spackman E."/>
            <person name="Goraichik I."/>
            <person name="Dimitrov K.M."/>
            <person name="Suarez D.L."/>
            <person name="Swayne D.E."/>
        </authorList>
    </citation>
    <scope>NUCLEOTIDE SEQUENCE [LARGE SCALE GENOMIC DNA]</scope>
    <source>
        <strain evidence="4 5">DSM 13146</strain>
    </source>
</reference>
<proteinExistence type="predicted"/>
<dbReference type="InterPro" id="IPR003661">
    <property type="entry name" value="HisK_dim/P_dom"/>
</dbReference>